<dbReference type="Proteomes" id="UP001182556">
    <property type="component" value="Unassembled WGS sequence"/>
</dbReference>
<dbReference type="EMBL" id="JAODAN010000002">
    <property type="protein sequence ID" value="KAK1926753.1"/>
    <property type="molecule type" value="Genomic_DNA"/>
</dbReference>
<evidence type="ECO:0000313" key="3">
    <source>
        <dbReference type="Proteomes" id="UP001182556"/>
    </source>
</evidence>
<keyword evidence="3" id="KW-1185">Reference proteome</keyword>
<feature type="region of interest" description="Disordered" evidence="1">
    <location>
        <begin position="230"/>
        <end position="285"/>
    </location>
</feature>
<accession>A0AAD9L8A4</accession>
<comment type="caution">
    <text evidence="2">The sequence shown here is derived from an EMBL/GenBank/DDBJ whole genome shotgun (WGS) entry which is preliminary data.</text>
</comment>
<evidence type="ECO:0000313" key="2">
    <source>
        <dbReference type="EMBL" id="KAK1926753.1"/>
    </source>
</evidence>
<proteinExistence type="predicted"/>
<protein>
    <submittedName>
        <fullName evidence="2">Uncharacterized protein</fullName>
    </submittedName>
</protein>
<gene>
    <name evidence="2" type="ORF">DB88DRAFT_544884</name>
</gene>
<organism evidence="2 3">
    <name type="scientific">Papiliotrema laurentii</name>
    <name type="common">Cryptococcus laurentii</name>
    <dbReference type="NCBI Taxonomy" id="5418"/>
    <lineage>
        <taxon>Eukaryota</taxon>
        <taxon>Fungi</taxon>
        <taxon>Dikarya</taxon>
        <taxon>Basidiomycota</taxon>
        <taxon>Agaricomycotina</taxon>
        <taxon>Tremellomycetes</taxon>
        <taxon>Tremellales</taxon>
        <taxon>Rhynchogastremaceae</taxon>
        <taxon>Papiliotrema</taxon>
    </lineage>
</organism>
<dbReference type="AlphaFoldDB" id="A0AAD9L8A4"/>
<name>A0AAD9L8A4_PAPLA</name>
<reference evidence="2" key="1">
    <citation type="submission" date="2023-02" db="EMBL/GenBank/DDBJ databases">
        <title>Identification and recombinant expression of a fungal hydrolase from Papiliotrema laurentii that hydrolyzes apple cutin and clears colloidal polyester polyurethane.</title>
        <authorList>
            <consortium name="DOE Joint Genome Institute"/>
            <person name="Roman V.A."/>
            <person name="Bojanowski C."/>
            <person name="Crable B.R."/>
            <person name="Wagner D.N."/>
            <person name="Hung C.S."/>
            <person name="Nadeau L.J."/>
            <person name="Schratz L."/>
            <person name="Haridas S."/>
            <person name="Pangilinan J."/>
            <person name="Lipzen A."/>
            <person name="Na H."/>
            <person name="Yan M."/>
            <person name="Ng V."/>
            <person name="Grigoriev I.V."/>
            <person name="Spatafora J.W."/>
            <person name="Barlow D."/>
            <person name="Biffinger J."/>
            <person name="Kelley-Loughnane N."/>
            <person name="Varaljay V.A."/>
            <person name="Crookes-Goodson W.J."/>
        </authorList>
    </citation>
    <scope>NUCLEOTIDE SEQUENCE</scope>
    <source>
        <strain evidence="2">5307AH</strain>
    </source>
</reference>
<feature type="compositionally biased region" description="Low complexity" evidence="1">
    <location>
        <begin position="230"/>
        <end position="240"/>
    </location>
</feature>
<evidence type="ECO:0000256" key="1">
    <source>
        <dbReference type="SAM" id="MobiDB-lite"/>
    </source>
</evidence>
<feature type="compositionally biased region" description="Polar residues" evidence="1">
    <location>
        <begin position="255"/>
        <end position="264"/>
    </location>
</feature>
<sequence>MVPPIIYIFRVTQPATGTGTFDGSSEQAHTPQEYETWQDEMTKDHITDGKATLLRSVAQTVIQNSLPGTIFTITPANARLMQSLGELNSFVLTAHSGAPGVVVTLRKTRRSTTWRGKVAGALSPTDALNSFIADLPATSSGGESLLCISGNQHIFPSTKAFRRYLKTPLKDKASWLRFPRRAPDGSSKTTGPFVPAPGMAGGIPSDRDISTQDPSIQRVGFGYGARLDSSAASPPHVAAPQGVSSSQGPPYMSGPTFTANSATGWSGLGQPADHSALPSIPGSENDPDFLAALDMFFGTNNG</sequence>